<gene>
    <name evidence="1" type="ORF">KF715C_pA2620</name>
</gene>
<evidence type="ECO:0000313" key="1">
    <source>
        <dbReference type="EMBL" id="BAW26767.1"/>
    </source>
</evidence>
<evidence type="ECO:0000313" key="2">
    <source>
        <dbReference type="Proteomes" id="UP000218731"/>
    </source>
</evidence>
<name>A0A1L7NMU9_PSEPU</name>
<organism evidence="1 2">
    <name type="scientific">Pseudomonas putida</name>
    <name type="common">Arthrobacter siderocapsulatus</name>
    <dbReference type="NCBI Taxonomy" id="303"/>
    <lineage>
        <taxon>Bacteria</taxon>
        <taxon>Pseudomonadati</taxon>
        <taxon>Pseudomonadota</taxon>
        <taxon>Gammaproteobacteria</taxon>
        <taxon>Pseudomonadales</taxon>
        <taxon>Pseudomonadaceae</taxon>
        <taxon>Pseudomonas</taxon>
    </lineage>
</organism>
<accession>A0A1L7NMU9</accession>
<keyword evidence="1" id="KW-0614">Plasmid</keyword>
<dbReference type="AlphaFoldDB" id="A0A1L7NMU9"/>
<proteinExistence type="predicted"/>
<geneLocation type="plasmid" evidence="2">
    <name>pkf715a dna</name>
</geneLocation>
<dbReference type="Proteomes" id="UP000218731">
    <property type="component" value="Plasmid pKF715A"/>
</dbReference>
<dbReference type="RefSeq" id="WP_045632739.1">
    <property type="nucleotide sequence ID" value="NZ_AP015030.1"/>
</dbReference>
<protein>
    <submittedName>
        <fullName evidence="1">Uncharacterized protein</fullName>
    </submittedName>
</protein>
<reference evidence="1 2" key="1">
    <citation type="submission" date="2015-11" db="EMBL/GenBank/DDBJ databases">
        <title>Complete genome sequencing of a biphenyl-degrading bacterium, Pseudomonas putida KF715 (=NBRC110667).</title>
        <authorList>
            <person name="Suenaga H."/>
            <person name="Fujihara N."/>
            <person name="Watanabe T."/>
            <person name="Hirose J."/>
            <person name="Kimura N."/>
            <person name="Yamazoe A."/>
            <person name="Hosoyama A."/>
            <person name="Shimodaira J."/>
            <person name="Furukawa K."/>
        </authorList>
    </citation>
    <scope>NUCLEOTIDE SEQUENCE [LARGE SCALE GENOMIC DNA]</scope>
    <source>
        <strain evidence="1 2">KF715</strain>
        <plasmid evidence="2">Plasmid pkf715a dna</plasmid>
    </source>
</reference>
<dbReference type="EMBL" id="AP015030">
    <property type="protein sequence ID" value="BAW26767.1"/>
    <property type="molecule type" value="Genomic_DNA"/>
</dbReference>
<sequence>MGIKAQNGYMAFMAKQLVAAISNCGNPFVEEYLDSMDCSVEAELSNLESLQQNVARNPGGDHSRASDVLNKWLYGWKAADKCLACMGLKPSAAWAEGYYKAGRA</sequence>